<dbReference type="OrthoDB" id="696485at2759"/>
<dbReference type="EMBL" id="JABWDY010021604">
    <property type="protein sequence ID" value="KAF5192285.1"/>
    <property type="molecule type" value="Genomic_DNA"/>
</dbReference>
<evidence type="ECO:0000313" key="2">
    <source>
        <dbReference type="Proteomes" id="UP000554482"/>
    </source>
</evidence>
<protein>
    <submittedName>
        <fullName evidence="1">Uncharacterized protein</fullName>
    </submittedName>
</protein>
<accession>A0A7J6W7G1</accession>
<evidence type="ECO:0000313" key="1">
    <source>
        <dbReference type="EMBL" id="KAF5192285.1"/>
    </source>
</evidence>
<comment type="caution">
    <text evidence="1">The sequence shown here is derived from an EMBL/GenBank/DDBJ whole genome shotgun (WGS) entry which is preliminary data.</text>
</comment>
<proteinExistence type="predicted"/>
<feature type="non-terminal residue" evidence="1">
    <location>
        <position position="1"/>
    </location>
</feature>
<dbReference type="Proteomes" id="UP000554482">
    <property type="component" value="Unassembled WGS sequence"/>
</dbReference>
<organism evidence="1 2">
    <name type="scientific">Thalictrum thalictroides</name>
    <name type="common">Rue-anemone</name>
    <name type="synonym">Anemone thalictroides</name>
    <dbReference type="NCBI Taxonomy" id="46969"/>
    <lineage>
        <taxon>Eukaryota</taxon>
        <taxon>Viridiplantae</taxon>
        <taxon>Streptophyta</taxon>
        <taxon>Embryophyta</taxon>
        <taxon>Tracheophyta</taxon>
        <taxon>Spermatophyta</taxon>
        <taxon>Magnoliopsida</taxon>
        <taxon>Ranunculales</taxon>
        <taxon>Ranunculaceae</taxon>
        <taxon>Thalictroideae</taxon>
        <taxon>Thalictrum</taxon>
    </lineage>
</organism>
<name>A0A7J6W7G1_THATH</name>
<dbReference type="AlphaFoldDB" id="A0A7J6W7G1"/>
<reference evidence="1 2" key="1">
    <citation type="submission" date="2020-06" db="EMBL/GenBank/DDBJ databases">
        <title>Transcriptomic and genomic resources for Thalictrum thalictroides and T. hernandezii: Facilitating candidate gene discovery in an emerging model plant lineage.</title>
        <authorList>
            <person name="Arias T."/>
            <person name="Riano-Pachon D.M."/>
            <person name="Di Stilio V.S."/>
        </authorList>
    </citation>
    <scope>NUCLEOTIDE SEQUENCE [LARGE SCALE GENOMIC DNA]</scope>
    <source>
        <strain evidence="2">cv. WT478/WT964</strain>
        <tissue evidence="1">Leaves</tissue>
    </source>
</reference>
<sequence length="185" mass="21424">MAGAFWVYRALDGVLQKDDVKGLLEKWPKLNSRRLGQTVWKLLPYAFLWCCWRARNKKIYKRTDVNVGSLKRNIKLTVWAWLEVAKEETVLKRDCSVTQLVLDWEIKTHYRRLQARMEQGGTDKLEVGSNNLEWNESCSRVVYFCLGLQESAVCNCKWLLAGLTVAEVLHCAQGFKDLRAQAVQT</sequence>
<keyword evidence="2" id="KW-1185">Reference proteome</keyword>
<gene>
    <name evidence="1" type="ORF">FRX31_018128</name>
</gene>